<comment type="subcellular location">
    <subcellularLocation>
        <location evidence="1">Membrane</location>
        <topology evidence="1">Multi-pass membrane protein</topology>
    </subcellularLocation>
</comment>
<sequence>MDHSAQGNRSGLMLTLAAFVIVVAGMREAQDILVPFLLSGFIAIIAAPALFFLKDHKIPTGIALILVILSIVGIGVLLGALVGSSVDDFSALLPSYQEKLKLQIGGLLEWLSGMGIPVPEPTLYKYLDPSKAMQMAAQGLSSLGSLLTNTFLILLTVIFILLEASSFPTKLHRILPDPEDSFSHFQQFAENIKRYMAIKGATSLLTGVAVSIWLWAVGVDYPLLWGVLAFFLNFVPNIGSIIAAIPAVLLALVQLGSGGALWSLAGFVIINNVVGNMIEPRFMGKGLGLSSLVVFLSLVFWGWVLGTVGMFLSVPLTMTIKIALDSSEETRWLAVLLGPDIKDEEGGDSMLKWLPDKTSEESNGSQQ</sequence>
<evidence type="ECO:0000313" key="8">
    <source>
        <dbReference type="EMBL" id="OOZ37595.1"/>
    </source>
</evidence>
<organism evidence="8 9">
    <name type="scientific">Solemya velesiana gill symbiont</name>
    <dbReference type="NCBI Taxonomy" id="1918948"/>
    <lineage>
        <taxon>Bacteria</taxon>
        <taxon>Pseudomonadati</taxon>
        <taxon>Pseudomonadota</taxon>
        <taxon>Gammaproteobacteria</taxon>
        <taxon>sulfur-oxidizing symbionts</taxon>
    </lineage>
</organism>
<evidence type="ECO:0000313" key="9">
    <source>
        <dbReference type="Proteomes" id="UP000190896"/>
    </source>
</evidence>
<gene>
    <name evidence="8" type="ORF">BOW51_01475</name>
</gene>
<dbReference type="OrthoDB" id="9799225at2"/>
<accession>A0A1T2KXL8</accession>
<feature type="transmembrane region" description="Helical" evidence="7">
    <location>
        <begin position="32"/>
        <end position="53"/>
    </location>
</feature>
<comment type="caution">
    <text evidence="8">The sequence shown here is derived from an EMBL/GenBank/DDBJ whole genome shotgun (WGS) entry which is preliminary data.</text>
</comment>
<name>A0A1T2KXL8_9GAMM</name>
<feature type="transmembrane region" description="Helical" evidence="7">
    <location>
        <begin position="223"/>
        <end position="253"/>
    </location>
</feature>
<dbReference type="RefSeq" id="WP_078485757.1">
    <property type="nucleotide sequence ID" value="NZ_MPRJ01000006.1"/>
</dbReference>
<dbReference type="GO" id="GO:0016020">
    <property type="term" value="C:membrane"/>
    <property type="evidence" value="ECO:0007669"/>
    <property type="project" value="UniProtKB-SubCell"/>
</dbReference>
<proteinExistence type="inferred from homology"/>
<keyword evidence="5 7" id="KW-0472">Membrane</keyword>
<evidence type="ECO:0000256" key="4">
    <source>
        <dbReference type="ARBA" id="ARBA00022989"/>
    </source>
</evidence>
<dbReference type="PANTHER" id="PTHR21716:SF64">
    <property type="entry name" value="AI-2 TRANSPORT PROTEIN TQSA"/>
    <property type="match status" value="1"/>
</dbReference>
<feature type="transmembrane region" description="Helical" evidence="7">
    <location>
        <begin position="290"/>
        <end position="312"/>
    </location>
</feature>
<dbReference type="InterPro" id="IPR002549">
    <property type="entry name" value="AI-2E-like"/>
</dbReference>
<comment type="similarity">
    <text evidence="2">Belongs to the autoinducer-2 exporter (AI-2E) (TC 2.A.86) family.</text>
</comment>
<dbReference type="Pfam" id="PF01594">
    <property type="entry name" value="AI-2E_transport"/>
    <property type="match status" value="1"/>
</dbReference>
<evidence type="ECO:0000256" key="7">
    <source>
        <dbReference type="SAM" id="Phobius"/>
    </source>
</evidence>
<keyword evidence="3 7" id="KW-0812">Transmembrane</keyword>
<dbReference type="Proteomes" id="UP000190896">
    <property type="component" value="Unassembled WGS sequence"/>
</dbReference>
<feature type="transmembrane region" description="Helical" evidence="7">
    <location>
        <begin position="143"/>
        <end position="162"/>
    </location>
</feature>
<dbReference type="PANTHER" id="PTHR21716">
    <property type="entry name" value="TRANSMEMBRANE PROTEIN"/>
    <property type="match status" value="1"/>
</dbReference>
<evidence type="ECO:0008006" key="10">
    <source>
        <dbReference type="Google" id="ProtNLM"/>
    </source>
</evidence>
<dbReference type="AlphaFoldDB" id="A0A1T2KXL8"/>
<evidence type="ECO:0000256" key="6">
    <source>
        <dbReference type="SAM" id="MobiDB-lite"/>
    </source>
</evidence>
<reference evidence="8 9" key="1">
    <citation type="submission" date="2016-11" db="EMBL/GenBank/DDBJ databases">
        <title>Mixed transmission modes and dynamic genome evolution in an obligate animal-bacterial symbiosis.</title>
        <authorList>
            <person name="Russell S.L."/>
            <person name="Corbett-Detig R.B."/>
            <person name="Cavanaugh C.M."/>
        </authorList>
    </citation>
    <scope>NUCLEOTIDE SEQUENCE [LARGE SCALE GENOMIC DNA]</scope>
    <source>
        <strain evidence="8">Se-Cadez</strain>
    </source>
</reference>
<keyword evidence="9" id="KW-1185">Reference proteome</keyword>
<dbReference type="GO" id="GO:0055085">
    <property type="term" value="P:transmembrane transport"/>
    <property type="evidence" value="ECO:0007669"/>
    <property type="project" value="TreeGrafter"/>
</dbReference>
<dbReference type="EMBL" id="MPRJ01000006">
    <property type="protein sequence ID" value="OOZ37595.1"/>
    <property type="molecule type" value="Genomic_DNA"/>
</dbReference>
<evidence type="ECO:0000256" key="5">
    <source>
        <dbReference type="ARBA" id="ARBA00023136"/>
    </source>
</evidence>
<evidence type="ECO:0000256" key="3">
    <source>
        <dbReference type="ARBA" id="ARBA00022692"/>
    </source>
</evidence>
<keyword evidence="4 7" id="KW-1133">Transmembrane helix</keyword>
<feature type="transmembrane region" description="Helical" evidence="7">
    <location>
        <begin position="60"/>
        <end position="82"/>
    </location>
</feature>
<feature type="transmembrane region" description="Helical" evidence="7">
    <location>
        <begin position="196"/>
        <end position="217"/>
    </location>
</feature>
<feature type="region of interest" description="Disordered" evidence="6">
    <location>
        <begin position="343"/>
        <end position="367"/>
    </location>
</feature>
<protein>
    <recommendedName>
        <fullName evidence="10">AI-2E family transporter</fullName>
    </recommendedName>
</protein>
<evidence type="ECO:0000256" key="2">
    <source>
        <dbReference type="ARBA" id="ARBA00009773"/>
    </source>
</evidence>
<feature type="transmembrane region" description="Helical" evidence="7">
    <location>
        <begin position="7"/>
        <end position="26"/>
    </location>
</feature>
<evidence type="ECO:0000256" key="1">
    <source>
        <dbReference type="ARBA" id="ARBA00004141"/>
    </source>
</evidence>